<sequence>MPSLLNDSHDSDFPYSDRDDHDTGMASGSIPLSVGDDTSTNASSSTGIPSIADVPFITDVPFVTGTPTKTPDGEDGTTSTHADEVTDEPNDEVTSTHEDTAEDVTTPTHSAPSETTSETPDVEDDEAADETSPNTVSTAVAAMKRATRKTRHAIHNVWSAFTGLAFIRLITGLFLRFRPIWKKRPKFSYAFYTIVFTLLTTGEVIFLQWGMYSEPEYDDNSDVDSTTRILSSVAGQVAKFVSQMWLEHKYQFLLNAFVLALIYLVFIFITNRFWIATLLFGVVFTVYGTANSIKVNLRNEPIIPADLTFITGGNSGKLLSFVPDEKQAFVGNVTLLTVCFVCLCLALFILDGRRCFIFCSWRRPFASLKNIAGTITRVLAAILSIVILCSYSWNLSIPGSWAYSFAGSLGYAPSLFDTKVDATANGPATTFLSLTKTKIMDKPADYSREAMSKIAKKYAAEAKSINATRTNKLTDSTVILILSETFSDPTRVPGISLSTDPIPNIRALKEATTSGLMLSSGYGGGTANMEYQALTGLDLANFDDSLNVPFQQLVPNQKNPYAFNHIWNDRYGASGSDAVHPYYQSMYLRNVDYKKFQFSHLRTLDSTPSIKHTDTIDYSPYVSDADAYQNVIDLLNKQKHPQFLQLSTMQNHMPYTGWYTNNEFVGSDTSEGISTDEHNNLETYAKGLNYTDQATASFLNSLNQLDKPITVVFYGDHLPSIYSTASQNAANTLALHETDYFIWSNQASPSNGMKLDASTTAYMSPNYFMSLAATHMNAKVSPYLAMLTELHEQFAATSRVAANTNSIGAGDTIYLDNAGNQLSEKSLSKQAHQLLHDYRLVQYDMTAGKGYLNNSGFTTVK</sequence>
<evidence type="ECO:0000313" key="11">
    <source>
        <dbReference type="Proteomes" id="UP000029060"/>
    </source>
</evidence>
<organism evidence="10 11">
    <name type="scientific">Bifidobacterium merycicum</name>
    <dbReference type="NCBI Taxonomy" id="78345"/>
    <lineage>
        <taxon>Bacteria</taxon>
        <taxon>Bacillati</taxon>
        <taxon>Actinomycetota</taxon>
        <taxon>Actinomycetes</taxon>
        <taxon>Bifidobacteriales</taxon>
        <taxon>Bifidobacteriaceae</taxon>
        <taxon>Bifidobacterium</taxon>
    </lineage>
</organism>
<dbReference type="Pfam" id="PF00884">
    <property type="entry name" value="Sulfatase"/>
    <property type="match status" value="1"/>
</dbReference>
<keyword evidence="4 8" id="KW-0812">Transmembrane</keyword>
<evidence type="ECO:0000256" key="5">
    <source>
        <dbReference type="ARBA" id="ARBA00022989"/>
    </source>
</evidence>
<dbReference type="Proteomes" id="UP000029060">
    <property type="component" value="Unassembled WGS sequence"/>
</dbReference>
<feature type="region of interest" description="Disordered" evidence="7">
    <location>
        <begin position="1"/>
        <end position="137"/>
    </location>
</feature>
<dbReference type="Gene3D" id="3.40.720.10">
    <property type="entry name" value="Alkaline Phosphatase, subunit A"/>
    <property type="match status" value="1"/>
</dbReference>
<dbReference type="eggNOG" id="COG1368">
    <property type="taxonomic scope" value="Bacteria"/>
</dbReference>
<evidence type="ECO:0000256" key="2">
    <source>
        <dbReference type="ARBA" id="ARBA00004936"/>
    </source>
</evidence>
<evidence type="ECO:0000256" key="1">
    <source>
        <dbReference type="ARBA" id="ARBA00004651"/>
    </source>
</evidence>
<evidence type="ECO:0000256" key="4">
    <source>
        <dbReference type="ARBA" id="ARBA00022692"/>
    </source>
</evidence>
<feature type="transmembrane region" description="Helical" evidence="8">
    <location>
        <begin position="329"/>
        <end position="350"/>
    </location>
</feature>
<comment type="caution">
    <text evidence="10">The sequence shown here is derived from an EMBL/GenBank/DDBJ whole genome shotgun (WGS) entry which is preliminary data.</text>
</comment>
<dbReference type="AlphaFoldDB" id="A0A087BHU9"/>
<feature type="transmembrane region" description="Helical" evidence="8">
    <location>
        <begin position="273"/>
        <end position="290"/>
    </location>
</feature>
<name>A0A087BHU9_9BIFI</name>
<reference evidence="10 11" key="1">
    <citation type="submission" date="2014-03" db="EMBL/GenBank/DDBJ databases">
        <title>Genomics of Bifidobacteria.</title>
        <authorList>
            <person name="Ventura M."/>
            <person name="Milani C."/>
            <person name="Lugli G.A."/>
        </authorList>
    </citation>
    <scope>NUCLEOTIDE SEQUENCE [LARGE SCALE GENOMIC DNA]</scope>
    <source>
        <strain evidence="10 11">LMG 11341</strain>
    </source>
</reference>
<feature type="compositionally biased region" description="Polar residues" evidence="7">
    <location>
        <begin position="103"/>
        <end position="119"/>
    </location>
</feature>
<feature type="transmembrane region" description="Helical" evidence="8">
    <location>
        <begin position="189"/>
        <end position="211"/>
    </location>
</feature>
<dbReference type="SUPFAM" id="SSF53649">
    <property type="entry name" value="Alkaline phosphatase-like"/>
    <property type="match status" value="1"/>
</dbReference>
<evidence type="ECO:0000313" key="10">
    <source>
        <dbReference type="EMBL" id="KFI70599.1"/>
    </source>
</evidence>
<dbReference type="PANTHER" id="PTHR47371:SF3">
    <property type="entry name" value="PHOSPHOGLYCEROL TRANSFERASE I"/>
    <property type="match status" value="1"/>
</dbReference>
<dbReference type="GO" id="GO:0005886">
    <property type="term" value="C:plasma membrane"/>
    <property type="evidence" value="ECO:0007669"/>
    <property type="project" value="UniProtKB-SubCell"/>
</dbReference>
<dbReference type="OrthoDB" id="5363296at2"/>
<keyword evidence="3" id="KW-1003">Cell membrane</keyword>
<gene>
    <name evidence="10" type="ORF">BMERY_1859</name>
</gene>
<protein>
    <submittedName>
        <fullName evidence="10">Sulfatase</fullName>
    </submittedName>
</protein>
<keyword evidence="5 8" id="KW-1133">Transmembrane helix</keyword>
<evidence type="ECO:0000256" key="8">
    <source>
        <dbReference type="SAM" id="Phobius"/>
    </source>
</evidence>
<dbReference type="CDD" id="cd16015">
    <property type="entry name" value="LTA_synthase"/>
    <property type="match status" value="1"/>
</dbReference>
<feature type="compositionally biased region" description="Acidic residues" evidence="7">
    <location>
        <begin position="120"/>
        <end position="129"/>
    </location>
</feature>
<comment type="pathway">
    <text evidence="2">Cell wall biogenesis; lipoteichoic acid biosynthesis.</text>
</comment>
<accession>A0A087BHU9</accession>
<dbReference type="EMBL" id="JGZC01000005">
    <property type="protein sequence ID" value="KFI70599.1"/>
    <property type="molecule type" value="Genomic_DNA"/>
</dbReference>
<dbReference type="InterPro" id="IPR017850">
    <property type="entry name" value="Alkaline_phosphatase_core_sf"/>
</dbReference>
<keyword evidence="11" id="KW-1185">Reference proteome</keyword>
<feature type="compositionally biased region" description="Basic and acidic residues" evidence="7">
    <location>
        <begin position="7"/>
        <end position="23"/>
    </location>
</feature>
<feature type="domain" description="Sulfatase N-terminal" evidence="9">
    <location>
        <begin position="477"/>
        <end position="777"/>
    </location>
</feature>
<evidence type="ECO:0000256" key="7">
    <source>
        <dbReference type="SAM" id="MobiDB-lite"/>
    </source>
</evidence>
<feature type="compositionally biased region" description="Polar residues" evidence="7">
    <location>
        <begin position="36"/>
        <end position="48"/>
    </location>
</feature>
<feature type="transmembrane region" description="Helical" evidence="8">
    <location>
        <begin position="371"/>
        <end position="393"/>
    </location>
</feature>
<dbReference type="InterPro" id="IPR050448">
    <property type="entry name" value="OpgB/LTA_synthase_biosynth"/>
</dbReference>
<evidence type="ECO:0000256" key="6">
    <source>
        <dbReference type="ARBA" id="ARBA00023136"/>
    </source>
</evidence>
<feature type="transmembrane region" description="Helical" evidence="8">
    <location>
        <begin position="250"/>
        <end position="268"/>
    </location>
</feature>
<evidence type="ECO:0000256" key="3">
    <source>
        <dbReference type="ARBA" id="ARBA00022475"/>
    </source>
</evidence>
<evidence type="ECO:0000259" key="9">
    <source>
        <dbReference type="Pfam" id="PF00884"/>
    </source>
</evidence>
<dbReference type="STRING" id="78345.BMERY_1859"/>
<keyword evidence="6 8" id="KW-0472">Membrane</keyword>
<dbReference type="InterPro" id="IPR000917">
    <property type="entry name" value="Sulfatase_N"/>
</dbReference>
<proteinExistence type="predicted"/>
<feature type="transmembrane region" description="Helical" evidence="8">
    <location>
        <begin position="157"/>
        <end position="177"/>
    </location>
</feature>
<dbReference type="PANTHER" id="PTHR47371">
    <property type="entry name" value="LIPOTEICHOIC ACID SYNTHASE"/>
    <property type="match status" value="1"/>
</dbReference>
<comment type="subcellular location">
    <subcellularLocation>
        <location evidence="1">Cell membrane</location>
        <topology evidence="1">Multi-pass membrane protein</topology>
    </subcellularLocation>
</comment>